<dbReference type="EMBL" id="ACEB01000016">
    <property type="protein sequence ID" value="EEG27446.1"/>
    <property type="molecule type" value="Genomic_DNA"/>
</dbReference>
<dbReference type="AlphaFoldDB" id="C0E1W7"/>
<evidence type="ECO:0000313" key="1">
    <source>
        <dbReference type="EMBL" id="EEG27446.1"/>
    </source>
</evidence>
<dbReference type="HOGENOM" id="CLU_3250166_0_0_11"/>
<comment type="caution">
    <text evidence="1">The sequence shown here is derived from an EMBL/GenBank/DDBJ whole genome shotgun (WGS) entry which is preliminary data.</text>
</comment>
<gene>
    <name evidence="1" type="ORF">CORMATOL_00971</name>
</gene>
<protein>
    <submittedName>
        <fullName evidence="1">Uncharacterized protein</fullName>
    </submittedName>
</protein>
<name>C0E1W7_9CORY</name>
<reference evidence="1 2" key="1">
    <citation type="submission" date="2009-01" db="EMBL/GenBank/DDBJ databases">
        <authorList>
            <person name="Fulton L."/>
            <person name="Clifton S."/>
            <person name="Chinwalla A.T."/>
            <person name="Mitreva M."/>
            <person name="Sodergren E."/>
            <person name="Weinstock G."/>
            <person name="Clifton S."/>
            <person name="Dooling D.J."/>
            <person name="Fulton B."/>
            <person name="Minx P."/>
            <person name="Pepin K.H."/>
            <person name="Johnson M."/>
            <person name="Bhonagiri V."/>
            <person name="Nash W.E."/>
            <person name="Mardis E.R."/>
            <person name="Wilson R.K."/>
        </authorList>
    </citation>
    <scope>NUCLEOTIDE SEQUENCE [LARGE SCALE GENOMIC DNA]</scope>
    <source>
        <strain evidence="1 2">ATCC 33806</strain>
    </source>
</reference>
<sequence length="42" mass="4952">MQTPQNRAIRTINVVLLPTITQAVFSQQIDRFHHPLFSFTRK</sequence>
<organism evidence="1 2">
    <name type="scientific">Corynebacterium matruchotii ATCC 33806</name>
    <dbReference type="NCBI Taxonomy" id="566549"/>
    <lineage>
        <taxon>Bacteria</taxon>
        <taxon>Bacillati</taxon>
        <taxon>Actinomycetota</taxon>
        <taxon>Actinomycetes</taxon>
        <taxon>Mycobacteriales</taxon>
        <taxon>Corynebacteriaceae</taxon>
        <taxon>Corynebacterium</taxon>
    </lineage>
</organism>
<accession>C0E1W7</accession>
<evidence type="ECO:0000313" key="2">
    <source>
        <dbReference type="Proteomes" id="UP000006247"/>
    </source>
</evidence>
<proteinExistence type="predicted"/>
<dbReference type="Proteomes" id="UP000006247">
    <property type="component" value="Unassembled WGS sequence"/>
</dbReference>